<name>A0AAU9PEM0_9ASTR</name>
<sequence length="308" mass="34428">MVAGCNISASFKLLGPFYRSVGCTSNCYTNAINRSITCNGSNGCCQTNIPIEVGAYQSYIFHFGSEAPCSHTFIAEKDYFPPTLSRTTETTYHFPVALNWVITLASCHQTLQRGNYLCGQNSRCIDSTKGRGYNCRCMKGYSGNPYLPNGCQDINECRNQSNYPYREDQICINTPGSYKCTSSHGHISIISELRRRKENKIKQEFFKRNGGYLLKQRISANKSHVMKIKIYSANVIAKATDGFSQSRLLGKGGQGTVYKGFLTDGTIVAIKRSNVVDEDEVERFVNEVFILAQINHRNIVKLLGCCLE</sequence>
<keyword evidence="2" id="KW-0067">ATP-binding</keyword>
<evidence type="ECO:0000256" key="3">
    <source>
        <dbReference type="ARBA" id="ARBA00023157"/>
    </source>
</evidence>
<keyword evidence="6" id="KW-1185">Reference proteome</keyword>
<dbReference type="Proteomes" id="UP001157418">
    <property type="component" value="Unassembled WGS sequence"/>
</dbReference>
<dbReference type="FunFam" id="2.10.25.10:FF:000628">
    <property type="entry name" value="Wall-associated receptor kinase 2"/>
    <property type="match status" value="1"/>
</dbReference>
<dbReference type="PANTHER" id="PTHR27005">
    <property type="entry name" value="WALL-ASSOCIATED RECEPTOR KINASE-LIKE 21"/>
    <property type="match status" value="1"/>
</dbReference>
<evidence type="ECO:0000259" key="4">
    <source>
        <dbReference type="PROSITE" id="PS50011"/>
    </source>
</evidence>
<dbReference type="SUPFAM" id="SSF57196">
    <property type="entry name" value="EGF/Laminin"/>
    <property type="match status" value="1"/>
</dbReference>
<dbReference type="Gene3D" id="2.10.25.10">
    <property type="entry name" value="Laminin"/>
    <property type="match status" value="2"/>
</dbReference>
<dbReference type="InterPro" id="IPR000719">
    <property type="entry name" value="Prot_kinase_dom"/>
</dbReference>
<keyword evidence="3" id="KW-1015">Disulfide bond</keyword>
<proteinExistence type="predicted"/>
<reference evidence="5 6" key="1">
    <citation type="submission" date="2022-01" db="EMBL/GenBank/DDBJ databases">
        <authorList>
            <person name="Xiong W."/>
            <person name="Schranz E."/>
        </authorList>
    </citation>
    <scope>NUCLEOTIDE SEQUENCE [LARGE SCALE GENOMIC DNA]</scope>
</reference>
<dbReference type="GO" id="GO:0004674">
    <property type="term" value="F:protein serine/threonine kinase activity"/>
    <property type="evidence" value="ECO:0007669"/>
    <property type="project" value="TreeGrafter"/>
</dbReference>
<dbReference type="PROSITE" id="PS50011">
    <property type="entry name" value="PROTEIN_KINASE_DOM"/>
    <property type="match status" value="1"/>
</dbReference>
<dbReference type="InterPro" id="IPR011009">
    <property type="entry name" value="Kinase-like_dom_sf"/>
</dbReference>
<protein>
    <recommendedName>
        <fullName evidence="4">Protein kinase domain-containing protein</fullName>
    </recommendedName>
</protein>
<feature type="domain" description="Protein kinase" evidence="4">
    <location>
        <begin position="243"/>
        <end position="308"/>
    </location>
</feature>
<dbReference type="Pfam" id="PF00069">
    <property type="entry name" value="Pkinase"/>
    <property type="match status" value="1"/>
</dbReference>
<accession>A0AAU9PEM0</accession>
<dbReference type="Pfam" id="PF07645">
    <property type="entry name" value="EGF_CA"/>
    <property type="match status" value="1"/>
</dbReference>
<keyword evidence="1" id="KW-0547">Nucleotide-binding</keyword>
<dbReference type="InterPro" id="IPR049883">
    <property type="entry name" value="NOTCH1_EGF-like"/>
</dbReference>
<dbReference type="CDD" id="cd00054">
    <property type="entry name" value="EGF_CA"/>
    <property type="match status" value="1"/>
</dbReference>
<evidence type="ECO:0000313" key="6">
    <source>
        <dbReference type="Proteomes" id="UP001157418"/>
    </source>
</evidence>
<evidence type="ECO:0000256" key="2">
    <source>
        <dbReference type="ARBA" id="ARBA00022840"/>
    </source>
</evidence>
<dbReference type="GO" id="GO:0005886">
    <property type="term" value="C:plasma membrane"/>
    <property type="evidence" value="ECO:0007669"/>
    <property type="project" value="TreeGrafter"/>
</dbReference>
<gene>
    <name evidence="5" type="ORF">LVIROSA_LOCUS34271</name>
</gene>
<dbReference type="GO" id="GO:0005524">
    <property type="term" value="F:ATP binding"/>
    <property type="evidence" value="ECO:0007669"/>
    <property type="project" value="UniProtKB-KW"/>
</dbReference>
<organism evidence="5 6">
    <name type="scientific">Lactuca virosa</name>
    <dbReference type="NCBI Taxonomy" id="75947"/>
    <lineage>
        <taxon>Eukaryota</taxon>
        <taxon>Viridiplantae</taxon>
        <taxon>Streptophyta</taxon>
        <taxon>Embryophyta</taxon>
        <taxon>Tracheophyta</taxon>
        <taxon>Spermatophyta</taxon>
        <taxon>Magnoliopsida</taxon>
        <taxon>eudicotyledons</taxon>
        <taxon>Gunneridae</taxon>
        <taxon>Pentapetalae</taxon>
        <taxon>asterids</taxon>
        <taxon>campanulids</taxon>
        <taxon>Asterales</taxon>
        <taxon>Asteraceae</taxon>
        <taxon>Cichorioideae</taxon>
        <taxon>Cichorieae</taxon>
        <taxon>Lactucinae</taxon>
        <taxon>Lactuca</taxon>
    </lineage>
</organism>
<evidence type="ECO:0000313" key="5">
    <source>
        <dbReference type="EMBL" id="CAH1448747.1"/>
    </source>
</evidence>
<dbReference type="AlphaFoldDB" id="A0AAU9PEM0"/>
<dbReference type="Gene3D" id="3.30.200.20">
    <property type="entry name" value="Phosphorylase Kinase, domain 1"/>
    <property type="match status" value="1"/>
</dbReference>
<dbReference type="EMBL" id="CAKMRJ010005634">
    <property type="protein sequence ID" value="CAH1448747.1"/>
    <property type="molecule type" value="Genomic_DNA"/>
</dbReference>
<dbReference type="PANTHER" id="PTHR27005:SF353">
    <property type="entry name" value="WALL-ASSOCIATED RECEPTOR KINASE-LIKE 22"/>
    <property type="match status" value="1"/>
</dbReference>
<comment type="caution">
    <text evidence="5">The sequence shown here is derived from an EMBL/GenBank/DDBJ whole genome shotgun (WGS) entry which is preliminary data.</text>
</comment>
<evidence type="ECO:0000256" key="1">
    <source>
        <dbReference type="ARBA" id="ARBA00022741"/>
    </source>
</evidence>
<dbReference type="SUPFAM" id="SSF56112">
    <property type="entry name" value="Protein kinase-like (PK-like)"/>
    <property type="match status" value="1"/>
</dbReference>
<dbReference type="GO" id="GO:0007166">
    <property type="term" value="P:cell surface receptor signaling pathway"/>
    <property type="evidence" value="ECO:0007669"/>
    <property type="project" value="InterPro"/>
</dbReference>
<dbReference type="InterPro" id="IPR045274">
    <property type="entry name" value="WAK-like"/>
</dbReference>